<protein>
    <submittedName>
        <fullName evidence="1">Uncharacterized protein</fullName>
    </submittedName>
</protein>
<dbReference type="AlphaFoldDB" id="A0A4R7JBJ0"/>
<gene>
    <name evidence="1" type="ORF">CLV29_2006</name>
</gene>
<keyword evidence="2" id="KW-1185">Reference proteome</keyword>
<sequence>MSDGSAPSREQMISEIQAFLGAINPETGYLD</sequence>
<evidence type="ECO:0000313" key="1">
    <source>
        <dbReference type="EMBL" id="TDT34346.1"/>
    </source>
</evidence>
<organism evidence="1 2">
    <name type="scientific">Naumannella halotolerans</name>
    <dbReference type="NCBI Taxonomy" id="993414"/>
    <lineage>
        <taxon>Bacteria</taxon>
        <taxon>Bacillati</taxon>
        <taxon>Actinomycetota</taxon>
        <taxon>Actinomycetes</taxon>
        <taxon>Propionibacteriales</taxon>
        <taxon>Propionibacteriaceae</taxon>
        <taxon>Naumannella</taxon>
    </lineage>
</organism>
<proteinExistence type="predicted"/>
<name>A0A4R7JBJ0_9ACTN</name>
<accession>A0A4R7JBJ0</accession>
<comment type="caution">
    <text evidence="1">The sequence shown here is derived from an EMBL/GenBank/DDBJ whole genome shotgun (WGS) entry which is preliminary data.</text>
</comment>
<dbReference type="EMBL" id="SOAW01000001">
    <property type="protein sequence ID" value="TDT34346.1"/>
    <property type="molecule type" value="Genomic_DNA"/>
</dbReference>
<reference evidence="1 2" key="1">
    <citation type="submission" date="2019-03" db="EMBL/GenBank/DDBJ databases">
        <title>Genomic Encyclopedia of Archaeal and Bacterial Type Strains, Phase II (KMG-II): from individual species to whole genera.</title>
        <authorList>
            <person name="Goeker M."/>
        </authorList>
    </citation>
    <scope>NUCLEOTIDE SEQUENCE [LARGE SCALE GENOMIC DNA]</scope>
    <source>
        <strain evidence="1 2">DSM 24323</strain>
    </source>
</reference>
<evidence type="ECO:0000313" key="2">
    <source>
        <dbReference type="Proteomes" id="UP000295371"/>
    </source>
</evidence>
<dbReference type="Proteomes" id="UP000295371">
    <property type="component" value="Unassembled WGS sequence"/>
</dbReference>